<evidence type="ECO:0000313" key="4">
    <source>
        <dbReference type="Proteomes" id="UP001177023"/>
    </source>
</evidence>
<dbReference type="EMBL" id="CATQJA010002598">
    <property type="protein sequence ID" value="CAJ0572433.1"/>
    <property type="molecule type" value="Genomic_DNA"/>
</dbReference>
<feature type="compositionally biased region" description="Acidic residues" evidence="1">
    <location>
        <begin position="330"/>
        <end position="339"/>
    </location>
</feature>
<dbReference type="Proteomes" id="UP001177023">
    <property type="component" value="Unassembled WGS sequence"/>
</dbReference>
<keyword evidence="2" id="KW-0472">Membrane</keyword>
<evidence type="ECO:0000313" key="3">
    <source>
        <dbReference type="EMBL" id="CAJ0572433.1"/>
    </source>
</evidence>
<dbReference type="PANTHER" id="PTHR39387:SF1">
    <property type="entry name" value="SHAVENOID, ISOFORM B"/>
    <property type="match status" value="1"/>
</dbReference>
<keyword evidence="4" id="KW-1185">Reference proteome</keyword>
<evidence type="ECO:0000256" key="1">
    <source>
        <dbReference type="SAM" id="MobiDB-lite"/>
    </source>
</evidence>
<proteinExistence type="predicted"/>
<organism evidence="3 4">
    <name type="scientific">Mesorhabditis spiculigera</name>
    <dbReference type="NCBI Taxonomy" id="96644"/>
    <lineage>
        <taxon>Eukaryota</taxon>
        <taxon>Metazoa</taxon>
        <taxon>Ecdysozoa</taxon>
        <taxon>Nematoda</taxon>
        <taxon>Chromadorea</taxon>
        <taxon>Rhabditida</taxon>
        <taxon>Rhabditina</taxon>
        <taxon>Rhabditomorpha</taxon>
        <taxon>Rhabditoidea</taxon>
        <taxon>Rhabditidae</taxon>
        <taxon>Mesorhabditinae</taxon>
        <taxon>Mesorhabditis</taxon>
    </lineage>
</organism>
<feature type="compositionally biased region" description="Basic and acidic residues" evidence="1">
    <location>
        <begin position="319"/>
        <end position="329"/>
    </location>
</feature>
<feature type="compositionally biased region" description="Basic and acidic residues" evidence="1">
    <location>
        <begin position="481"/>
        <end position="492"/>
    </location>
</feature>
<reference evidence="3" key="1">
    <citation type="submission" date="2023-06" db="EMBL/GenBank/DDBJ databases">
        <authorList>
            <person name="Delattre M."/>
        </authorList>
    </citation>
    <scope>NUCLEOTIDE SEQUENCE</scope>
    <source>
        <strain evidence="3">AF72</strain>
    </source>
</reference>
<feature type="region of interest" description="Disordered" evidence="1">
    <location>
        <begin position="315"/>
        <end position="492"/>
    </location>
</feature>
<protein>
    <submittedName>
        <fullName evidence="3">Uncharacterized protein</fullName>
    </submittedName>
</protein>
<evidence type="ECO:0000256" key="2">
    <source>
        <dbReference type="SAM" id="Phobius"/>
    </source>
</evidence>
<feature type="non-terminal residue" evidence="3">
    <location>
        <position position="1"/>
    </location>
</feature>
<sequence length="492" mass="54034">MQSECPHPIHFATPPTILLLNADSSTTPPNVTTTPSRGAERRVFPPTIRLPATGGILNAQRALLWKEAGLNRLNRCVVRAAFSDNVEHAWRQISEGLFQVEPGHESTHVKWLGSGDDALLLEGSAIQLQLDCPGEAFEQTCVAFRLAGKSVHEQLLEMPSARAVVAGSGSRSHLTIIIVLCVLIVLILIGSVVVWNVCWRLKKDKLVQEIQMQFVAHFRKQQEEAIKAAMAQQHNQMPYGATGGPTMSQSEFCPSSPGQIMQAVPAQKRKLYFSNEFFDPTLLANPPPMAEQFITDLRKMVDVAKERIRIKRHVPHLTPIREEPDVEGKEETEDEEEPVVQELSTIPQPLQAVEDALQQDSPRSGKSVDSGLDSPEESGGVLSENSSDEERASPAEVPTNNGRVQRIVSDIEGSNGTASSSPKPASRIPTLSPKTQRAALSLTDRPPPSPSGNVRKAKKQGYAVFPSDPMLKKSLPRRPKREIPRLHRPSEA</sequence>
<keyword evidence="2" id="KW-0812">Transmembrane</keyword>
<feature type="transmembrane region" description="Helical" evidence="2">
    <location>
        <begin position="174"/>
        <end position="198"/>
    </location>
</feature>
<comment type="caution">
    <text evidence="3">The sequence shown here is derived from an EMBL/GenBank/DDBJ whole genome shotgun (WGS) entry which is preliminary data.</text>
</comment>
<feature type="compositionally biased region" description="Polar residues" evidence="1">
    <location>
        <begin position="412"/>
        <end position="423"/>
    </location>
</feature>
<accession>A0AA36CQE1</accession>
<dbReference type="GO" id="GO:0005938">
    <property type="term" value="C:cell cortex"/>
    <property type="evidence" value="ECO:0007669"/>
    <property type="project" value="TreeGrafter"/>
</dbReference>
<dbReference type="AlphaFoldDB" id="A0AA36CQE1"/>
<gene>
    <name evidence="3" type="ORF">MSPICULIGERA_LOCUS10820</name>
</gene>
<name>A0AA36CQE1_9BILA</name>
<dbReference type="PANTHER" id="PTHR39387">
    <property type="entry name" value="SHAVENOID, ISOFORM B"/>
    <property type="match status" value="1"/>
</dbReference>
<keyword evidence="2" id="KW-1133">Transmembrane helix</keyword>